<organism evidence="2">
    <name type="scientific">uncultured Leptolyngbya sp</name>
    <dbReference type="NCBI Taxonomy" id="332963"/>
    <lineage>
        <taxon>Bacteria</taxon>
        <taxon>Bacillati</taxon>
        <taxon>Cyanobacteriota</taxon>
        <taxon>Cyanophyceae</taxon>
        <taxon>Leptolyngbyales</taxon>
        <taxon>Leptolyngbyaceae</taxon>
        <taxon>Leptolyngbya group</taxon>
        <taxon>Leptolyngbya</taxon>
        <taxon>environmental samples</taxon>
    </lineage>
</organism>
<dbReference type="EMBL" id="CADCTY010001008">
    <property type="protein sequence ID" value="CAA9352083.1"/>
    <property type="molecule type" value="Genomic_DNA"/>
</dbReference>
<keyword evidence="1" id="KW-0812">Transmembrane</keyword>
<reference evidence="2" key="1">
    <citation type="submission" date="2020-02" db="EMBL/GenBank/DDBJ databases">
        <authorList>
            <person name="Meier V. D."/>
        </authorList>
    </citation>
    <scope>NUCLEOTIDE SEQUENCE</scope>
    <source>
        <strain evidence="2">AVDCRST_MAG94</strain>
    </source>
</reference>
<name>A0A6J4M775_9CYAN</name>
<protein>
    <submittedName>
        <fullName evidence="2">Uncharacterized protein</fullName>
    </submittedName>
</protein>
<proteinExistence type="predicted"/>
<sequence length="88" mass="9489">MVAETALWVLDLAILVVACYFAAGNLASRDSLLHWAMAFGQATPALVGSCFEERTRHAARSVNPEGRSYHADQIALSSFPLLRANGVN</sequence>
<feature type="transmembrane region" description="Helical" evidence="1">
    <location>
        <begin position="6"/>
        <end position="27"/>
    </location>
</feature>
<accession>A0A6J4M775</accession>
<gene>
    <name evidence="2" type="ORF">AVDCRST_MAG94-2855</name>
</gene>
<keyword evidence="1" id="KW-1133">Transmembrane helix</keyword>
<dbReference type="AlphaFoldDB" id="A0A6J4M775"/>
<evidence type="ECO:0000313" key="2">
    <source>
        <dbReference type="EMBL" id="CAA9352083.1"/>
    </source>
</evidence>
<keyword evidence="1" id="KW-0472">Membrane</keyword>
<evidence type="ECO:0000256" key="1">
    <source>
        <dbReference type="SAM" id="Phobius"/>
    </source>
</evidence>